<dbReference type="AlphaFoldDB" id="A0A1E2S036"/>
<dbReference type="Pfam" id="PF05135">
    <property type="entry name" value="Phage_connect_1"/>
    <property type="match status" value="1"/>
</dbReference>
<organism evidence="1 2">
    <name type="scientific">Methyloligella halotolerans</name>
    <dbReference type="NCBI Taxonomy" id="1177755"/>
    <lineage>
        <taxon>Bacteria</taxon>
        <taxon>Pseudomonadati</taxon>
        <taxon>Pseudomonadota</taxon>
        <taxon>Alphaproteobacteria</taxon>
        <taxon>Hyphomicrobiales</taxon>
        <taxon>Hyphomicrobiaceae</taxon>
        <taxon>Methyloligella</taxon>
    </lineage>
</organism>
<dbReference type="InterPro" id="IPR021146">
    <property type="entry name" value="Phage_gp6-like_head-tail"/>
</dbReference>
<dbReference type="Gene3D" id="1.10.3230.30">
    <property type="entry name" value="Phage gp6-like head-tail connector protein"/>
    <property type="match status" value="1"/>
</dbReference>
<dbReference type="STRING" id="1177755.A7A08_01704"/>
<gene>
    <name evidence="1" type="ORF">A7A08_01704</name>
</gene>
<dbReference type="RefSeq" id="WP_069094989.1">
    <property type="nucleotide sequence ID" value="NZ_MASI01000003.1"/>
</dbReference>
<reference evidence="1 2" key="1">
    <citation type="submission" date="2016-07" db="EMBL/GenBank/DDBJ databases">
        <title>Draft genome sequence of Methyloligella halotolerans C2T (VKM B-2706T=CCUG 61687T=DSM 25045T), a halotolerant polyhydroxybutyrate accumulating methylotroph.</title>
        <authorList>
            <person name="Vasilenko O.V."/>
            <person name="Doronina N.V."/>
            <person name="Poroshina M.N."/>
            <person name="Tarlachkov S.V."/>
            <person name="Trotsenko Y.A."/>
        </authorList>
    </citation>
    <scope>NUCLEOTIDE SEQUENCE [LARGE SCALE GENOMIC DNA]</scope>
    <source>
        <strain evidence="1 2">VKM B-2706</strain>
    </source>
</reference>
<accession>A0A1E2S036</accession>
<name>A0A1E2S036_9HYPH</name>
<proteinExistence type="predicted"/>
<dbReference type="InterPro" id="IPR011738">
    <property type="entry name" value="Phage_CHP"/>
</dbReference>
<dbReference type="EMBL" id="MASI01000003">
    <property type="protein sequence ID" value="ODA67669.1"/>
    <property type="molecule type" value="Genomic_DNA"/>
</dbReference>
<dbReference type="NCBIfam" id="TIGR02215">
    <property type="entry name" value="phage_chp_gp8"/>
    <property type="match status" value="1"/>
</dbReference>
<evidence type="ECO:0000313" key="1">
    <source>
        <dbReference type="EMBL" id="ODA67669.1"/>
    </source>
</evidence>
<comment type="caution">
    <text evidence="1">The sequence shown here is derived from an EMBL/GenBank/DDBJ whole genome shotgun (WGS) entry which is preliminary data.</text>
</comment>
<dbReference type="CDD" id="cd08054">
    <property type="entry name" value="gp6"/>
    <property type="match status" value="1"/>
</dbReference>
<protein>
    <submittedName>
        <fullName evidence="1">Phage gp6-like head-tail connector protein</fullName>
    </submittedName>
</protein>
<dbReference type="OrthoDB" id="8452228at2"/>
<dbReference type="Proteomes" id="UP000095087">
    <property type="component" value="Unassembled WGS sequence"/>
</dbReference>
<dbReference type="NCBIfam" id="TIGR01560">
    <property type="entry name" value="put_DNA_pack"/>
    <property type="match status" value="2"/>
</dbReference>
<sequence>MLAPVRITAPDAAPVTLAEAKAHCRVDHNDDDTLIGALIASATQYFDGYTGIVGRALVTQSWEQRFAGFGCLRLLVGPVTSVTSVTYFDGNNEEQTLADTVYQLFTDARGPYLDLQPDQSWPSIYARRDAVSVKYVAGDEVAEVPAPLKSAILLMVGHLYEHREAVTDVSLGAAPLAVDALIAPYRRVGL</sequence>
<evidence type="ECO:0000313" key="2">
    <source>
        <dbReference type="Proteomes" id="UP000095087"/>
    </source>
</evidence>
<dbReference type="InterPro" id="IPR006450">
    <property type="entry name" value="Phage_HK97_gp6-like"/>
</dbReference>
<keyword evidence="2" id="KW-1185">Reference proteome</keyword>